<dbReference type="SUPFAM" id="SSF47459">
    <property type="entry name" value="HLH, helix-loop-helix DNA-binding domain"/>
    <property type="match status" value="1"/>
</dbReference>
<keyword evidence="4" id="KW-0804">Transcription</keyword>
<accession>A0A8H7U790</accession>
<dbReference type="GO" id="GO:0090575">
    <property type="term" value="C:RNA polymerase II transcription regulator complex"/>
    <property type="evidence" value="ECO:0007669"/>
    <property type="project" value="TreeGrafter"/>
</dbReference>
<evidence type="ECO:0000313" key="8">
    <source>
        <dbReference type="EMBL" id="KAG2173511.1"/>
    </source>
</evidence>
<evidence type="ECO:0000256" key="3">
    <source>
        <dbReference type="ARBA" id="ARBA00023159"/>
    </source>
</evidence>
<evidence type="ECO:0000256" key="2">
    <source>
        <dbReference type="ARBA" id="ARBA00023125"/>
    </source>
</evidence>
<dbReference type="AlphaFoldDB" id="A0A8H7U790"/>
<reference evidence="8" key="1">
    <citation type="submission" date="2020-12" db="EMBL/GenBank/DDBJ databases">
        <title>Metabolic potential, ecology and presence of endohyphal bacteria is reflected in genomic diversity of Mucoromycotina.</title>
        <authorList>
            <person name="Muszewska A."/>
            <person name="Okrasinska A."/>
            <person name="Steczkiewicz K."/>
            <person name="Drgas O."/>
            <person name="Orlowska M."/>
            <person name="Perlinska-Lenart U."/>
            <person name="Aleksandrzak-Piekarczyk T."/>
            <person name="Szatraj K."/>
            <person name="Zielenkiewicz U."/>
            <person name="Pilsyk S."/>
            <person name="Malc E."/>
            <person name="Mieczkowski P."/>
            <person name="Kruszewska J.S."/>
            <person name="Biernat P."/>
            <person name="Pawlowska J."/>
        </authorList>
    </citation>
    <scope>NUCLEOTIDE SEQUENCE</scope>
    <source>
        <strain evidence="8">WA0000051536</strain>
    </source>
</reference>
<evidence type="ECO:0000256" key="4">
    <source>
        <dbReference type="ARBA" id="ARBA00023163"/>
    </source>
</evidence>
<evidence type="ECO:0000313" key="9">
    <source>
        <dbReference type="Proteomes" id="UP000612746"/>
    </source>
</evidence>
<dbReference type="InterPro" id="IPR036638">
    <property type="entry name" value="HLH_DNA-bd_sf"/>
</dbReference>
<feature type="region of interest" description="Disordered" evidence="6">
    <location>
        <begin position="73"/>
        <end position="98"/>
    </location>
</feature>
<dbReference type="GO" id="GO:0046983">
    <property type="term" value="F:protein dimerization activity"/>
    <property type="evidence" value="ECO:0007669"/>
    <property type="project" value="InterPro"/>
</dbReference>
<sequence>MNPAQASSSEHHSMWSPGFFAPGLKQHAQSFMSGMGGGFMPSWEKQMQFAQQKQRQAHMLLLSQQQNLRITAGSPLDMDMPTSPIRMTSPRKTGKADRRAEHNAIERARRESLNVKFQQLAHALPNLQDDRRPSKSRIVEKALEWVRQTFIREQRYQHEIQQLRVDNEHLRAQLLKQSNLKGVPSGLSDMDVPPPPSAPTMDMLSFHNWTSLPTEYLFESAPLGDDQQDDDDNSSNDGDFESERTTSFYDMSDMQTSPLDLQFSSAMLQQDMKSSAIIPSDMPSNATFRHR</sequence>
<dbReference type="GO" id="GO:0003677">
    <property type="term" value="F:DNA binding"/>
    <property type="evidence" value="ECO:0007669"/>
    <property type="project" value="UniProtKB-KW"/>
</dbReference>
<dbReference type="GO" id="GO:0003700">
    <property type="term" value="F:DNA-binding transcription factor activity"/>
    <property type="evidence" value="ECO:0007669"/>
    <property type="project" value="TreeGrafter"/>
</dbReference>
<dbReference type="PROSITE" id="PS50888">
    <property type="entry name" value="BHLH"/>
    <property type="match status" value="1"/>
</dbReference>
<dbReference type="Gene3D" id="4.10.280.10">
    <property type="entry name" value="Helix-loop-helix DNA-binding domain"/>
    <property type="match status" value="1"/>
</dbReference>
<feature type="compositionally biased region" description="Acidic residues" evidence="6">
    <location>
        <begin position="226"/>
        <end position="240"/>
    </location>
</feature>
<evidence type="ECO:0000256" key="5">
    <source>
        <dbReference type="ARBA" id="ARBA00023242"/>
    </source>
</evidence>
<dbReference type="PANTHER" id="PTHR10328:SF3">
    <property type="entry name" value="PROTEIN MAX"/>
    <property type="match status" value="1"/>
</dbReference>
<keyword evidence="3" id="KW-0010">Activator</keyword>
<dbReference type="PANTHER" id="PTHR10328">
    <property type="entry name" value="PROTEIN MAX MYC-ASSOCIATED FACTOR X"/>
    <property type="match status" value="1"/>
</dbReference>
<dbReference type="EMBL" id="JAEPRA010000018">
    <property type="protein sequence ID" value="KAG2173511.1"/>
    <property type="molecule type" value="Genomic_DNA"/>
</dbReference>
<evidence type="ECO:0000256" key="6">
    <source>
        <dbReference type="SAM" id="MobiDB-lite"/>
    </source>
</evidence>
<dbReference type="Proteomes" id="UP000612746">
    <property type="component" value="Unassembled WGS sequence"/>
</dbReference>
<evidence type="ECO:0000256" key="1">
    <source>
        <dbReference type="ARBA" id="ARBA00023015"/>
    </source>
</evidence>
<gene>
    <name evidence="8" type="ORF">INT44_007102</name>
</gene>
<comment type="caution">
    <text evidence="8">The sequence shown here is derived from an EMBL/GenBank/DDBJ whole genome shotgun (WGS) entry which is preliminary data.</text>
</comment>
<proteinExistence type="predicted"/>
<organism evidence="8 9">
    <name type="scientific">Umbelopsis vinacea</name>
    <dbReference type="NCBI Taxonomy" id="44442"/>
    <lineage>
        <taxon>Eukaryota</taxon>
        <taxon>Fungi</taxon>
        <taxon>Fungi incertae sedis</taxon>
        <taxon>Mucoromycota</taxon>
        <taxon>Mucoromycotina</taxon>
        <taxon>Umbelopsidomycetes</taxon>
        <taxon>Umbelopsidales</taxon>
        <taxon>Umbelopsidaceae</taxon>
        <taxon>Umbelopsis</taxon>
    </lineage>
</organism>
<feature type="domain" description="BHLH" evidence="7">
    <location>
        <begin position="97"/>
        <end position="149"/>
    </location>
</feature>
<evidence type="ECO:0000259" key="7">
    <source>
        <dbReference type="PROSITE" id="PS50888"/>
    </source>
</evidence>
<dbReference type="InterPro" id="IPR011598">
    <property type="entry name" value="bHLH_dom"/>
</dbReference>
<name>A0A8H7U790_9FUNG</name>
<protein>
    <recommendedName>
        <fullName evidence="7">BHLH domain-containing protein</fullName>
    </recommendedName>
</protein>
<keyword evidence="9" id="KW-1185">Reference proteome</keyword>
<dbReference type="GO" id="GO:0045944">
    <property type="term" value="P:positive regulation of transcription by RNA polymerase II"/>
    <property type="evidence" value="ECO:0007669"/>
    <property type="project" value="TreeGrafter"/>
</dbReference>
<dbReference type="Pfam" id="PF00010">
    <property type="entry name" value="HLH"/>
    <property type="match status" value="1"/>
</dbReference>
<dbReference type="OrthoDB" id="8964853at2759"/>
<feature type="region of interest" description="Disordered" evidence="6">
    <location>
        <begin position="221"/>
        <end position="253"/>
    </location>
</feature>
<keyword evidence="2" id="KW-0238">DNA-binding</keyword>
<keyword evidence="5" id="KW-0539">Nucleus</keyword>
<dbReference type="SMART" id="SM00353">
    <property type="entry name" value="HLH"/>
    <property type="match status" value="1"/>
</dbReference>
<keyword evidence="1" id="KW-0805">Transcription regulation</keyword>